<comment type="caution">
    <text evidence="1">The sequence shown here is derived from an EMBL/GenBank/DDBJ whole genome shotgun (WGS) entry which is preliminary data.</text>
</comment>
<protein>
    <submittedName>
        <fullName evidence="1">Uncharacterized protein</fullName>
    </submittedName>
</protein>
<reference evidence="2" key="1">
    <citation type="submission" date="2017-07" db="EMBL/GenBank/DDBJ databases">
        <title>Draft genome sequence of Effusibacillus lacus strain skLN1.</title>
        <authorList>
            <person name="Watanabe M."/>
            <person name="Kojima H."/>
            <person name="Fukui M."/>
        </authorList>
    </citation>
    <scope>NUCLEOTIDE SEQUENCE [LARGE SCALE GENOMIC DNA]</scope>
    <source>
        <strain evidence="2">skLN1</strain>
    </source>
</reference>
<evidence type="ECO:0000313" key="1">
    <source>
        <dbReference type="EMBL" id="GAX90374.1"/>
    </source>
</evidence>
<accession>A0A292YPQ2</accession>
<organism evidence="1 2">
    <name type="scientific">Effusibacillus lacus</name>
    <dbReference type="NCBI Taxonomy" id="1348429"/>
    <lineage>
        <taxon>Bacteria</taxon>
        <taxon>Bacillati</taxon>
        <taxon>Bacillota</taxon>
        <taxon>Bacilli</taxon>
        <taxon>Bacillales</taxon>
        <taxon>Alicyclobacillaceae</taxon>
        <taxon>Effusibacillus</taxon>
    </lineage>
</organism>
<dbReference type="OrthoDB" id="2375382at2"/>
<sequence>MFNQCKLYVNKERVSCPLKGDIDIERCFDCNFLKKLDLEDRTPSVICHGLRKVTDRTAWNEAEKYS</sequence>
<name>A0A292YPQ2_9BACL</name>
<keyword evidence="2" id="KW-1185">Reference proteome</keyword>
<proteinExistence type="predicted"/>
<evidence type="ECO:0000313" key="2">
    <source>
        <dbReference type="Proteomes" id="UP000217785"/>
    </source>
</evidence>
<dbReference type="RefSeq" id="WP_096182102.1">
    <property type="nucleotide sequence ID" value="NZ_BDUF01000057.1"/>
</dbReference>
<dbReference type="Proteomes" id="UP000217785">
    <property type="component" value="Unassembled WGS sequence"/>
</dbReference>
<dbReference type="EMBL" id="BDUF01000057">
    <property type="protein sequence ID" value="GAX90374.1"/>
    <property type="molecule type" value="Genomic_DNA"/>
</dbReference>
<dbReference type="AlphaFoldDB" id="A0A292YPQ2"/>
<gene>
    <name evidence="1" type="ORF">EFBL_2000</name>
</gene>